<dbReference type="STRING" id="47427.A0A2H3D0Y1"/>
<proteinExistence type="predicted"/>
<reference evidence="3" key="1">
    <citation type="journal article" date="2017" name="Nat. Ecol. Evol.">
        <title>Genome expansion and lineage-specific genetic innovations in the forest pathogenic fungi Armillaria.</title>
        <authorList>
            <person name="Sipos G."/>
            <person name="Prasanna A.N."/>
            <person name="Walter M.C."/>
            <person name="O'Connor E."/>
            <person name="Balint B."/>
            <person name="Krizsan K."/>
            <person name="Kiss B."/>
            <person name="Hess J."/>
            <person name="Varga T."/>
            <person name="Slot J."/>
            <person name="Riley R."/>
            <person name="Boka B."/>
            <person name="Rigling D."/>
            <person name="Barry K."/>
            <person name="Lee J."/>
            <person name="Mihaltcheva S."/>
            <person name="LaButti K."/>
            <person name="Lipzen A."/>
            <person name="Waldron R."/>
            <person name="Moloney N.M."/>
            <person name="Sperisen C."/>
            <person name="Kredics L."/>
            <person name="Vagvoelgyi C."/>
            <person name="Patrignani A."/>
            <person name="Fitzpatrick D."/>
            <person name="Nagy I."/>
            <person name="Doyle S."/>
            <person name="Anderson J.B."/>
            <person name="Grigoriev I.V."/>
            <person name="Gueldener U."/>
            <person name="Muensterkoetter M."/>
            <person name="Nagy L.G."/>
        </authorList>
    </citation>
    <scope>NUCLEOTIDE SEQUENCE [LARGE SCALE GENOMIC DNA]</scope>
    <source>
        <strain evidence="3">Ar21-2</strain>
    </source>
</reference>
<evidence type="ECO:0000313" key="2">
    <source>
        <dbReference type="EMBL" id="PBK87394.1"/>
    </source>
</evidence>
<feature type="region of interest" description="Disordered" evidence="1">
    <location>
        <begin position="484"/>
        <end position="506"/>
    </location>
</feature>
<feature type="region of interest" description="Disordered" evidence="1">
    <location>
        <begin position="300"/>
        <end position="388"/>
    </location>
</feature>
<keyword evidence="3" id="KW-1185">Reference proteome</keyword>
<dbReference type="AlphaFoldDB" id="A0A2H3D0Y1"/>
<feature type="region of interest" description="Disordered" evidence="1">
    <location>
        <begin position="186"/>
        <end position="208"/>
    </location>
</feature>
<name>A0A2H3D0Y1_ARMGA</name>
<organism evidence="2 3">
    <name type="scientific">Armillaria gallica</name>
    <name type="common">Bulbous honey fungus</name>
    <name type="synonym">Armillaria bulbosa</name>
    <dbReference type="NCBI Taxonomy" id="47427"/>
    <lineage>
        <taxon>Eukaryota</taxon>
        <taxon>Fungi</taxon>
        <taxon>Dikarya</taxon>
        <taxon>Basidiomycota</taxon>
        <taxon>Agaricomycotina</taxon>
        <taxon>Agaricomycetes</taxon>
        <taxon>Agaricomycetidae</taxon>
        <taxon>Agaricales</taxon>
        <taxon>Marasmiineae</taxon>
        <taxon>Physalacriaceae</taxon>
        <taxon>Armillaria</taxon>
    </lineage>
</organism>
<dbReference type="InParanoid" id="A0A2H3D0Y1"/>
<feature type="compositionally biased region" description="Polar residues" evidence="1">
    <location>
        <begin position="484"/>
        <end position="502"/>
    </location>
</feature>
<dbReference type="OMA" id="CFIARIY"/>
<gene>
    <name evidence="2" type="ORF">ARMGADRAFT_1085791</name>
</gene>
<accession>A0A2H3D0Y1</accession>
<protein>
    <submittedName>
        <fullName evidence="2">Uncharacterized protein</fullName>
    </submittedName>
</protein>
<feature type="compositionally biased region" description="Acidic residues" evidence="1">
    <location>
        <begin position="371"/>
        <end position="381"/>
    </location>
</feature>
<sequence>MSTLFIVVAQSELVHWDASALAEVRACLIGLQSTLRRVLGTRNGIVAVSALLNLASCTTPFYTMTRTNGSNNTPTANAVHNDAPQTPGSMLPFSTMTVQHLSNGGINMTEVNLTGLPGDGAPIQFPDARTVAIGGDRPGVLDVHPTPQGDPASAPTFNGELVDIVERADGDTEGKQMGTRIGMAIVPPSSTPGTTDGITRKPESENVSTRMDVDHAEGGALDITPSPQHLLTMATSGVIATDGWSGSAKGKCHADGVCYQCPPAYRPAPNSQMFMILASSQAASGGGDRVGMRASLQRPIQRSLPSVQQPANSGQLGGSPPSTSNFRVDSGNFSTPSNVETNVDDGSRRRQKQRVGRDEKVEEPQNGQMALEEESENDYGDFDGLNSASSSLRAQQNFDQRPASMYMGSFPPYTNVTDPNYWPGTWMSPHQFTDLSNPMVQRAYMGVAMFNSQPPSPLFSPTLSLAGGQQITASTPRMTLSLQGPVQRQNGGQGSSDSNTNPFPVAQPLGDALLFPPLPPPIAYTPVPGPGGFPVLQGLSRDSFFINSDSMVAESWRNTMDMDRNTIFIRFYDQGYPVNNGYEQANTLSNLLPRLAREHLPNMEVGTPVAMNLEGHDAGSNPSWYFIRGLTTTARNHLVRATEGVWSTEVATIFVAPAFPRMTSFLFTLDGLSYLTSSQNKVERLVQNAWLASPDVLNFVHSNGSYLSADPMVAVRIFTDSVRVRPFVIRNARRSGTRAVWGIYASPISQTPEIQNQLIETVASLSYGAPSGIGGRGRHIERGFQCTRCHGIDHPSGLCPYPEVQGWMGPGLLSTSLGPNTSTEGNSKQRSRGRHSPGGTRGTRYDNNRSHEGSRDRNDNNSNNDSRDERNGA</sequence>
<feature type="compositionally biased region" description="Basic and acidic residues" evidence="1">
    <location>
        <begin position="843"/>
        <end position="873"/>
    </location>
</feature>
<feature type="compositionally biased region" description="Polar residues" evidence="1">
    <location>
        <begin position="813"/>
        <end position="828"/>
    </location>
</feature>
<evidence type="ECO:0000313" key="3">
    <source>
        <dbReference type="Proteomes" id="UP000217790"/>
    </source>
</evidence>
<feature type="compositionally biased region" description="Polar residues" evidence="1">
    <location>
        <begin position="300"/>
        <end position="341"/>
    </location>
</feature>
<evidence type="ECO:0000256" key="1">
    <source>
        <dbReference type="SAM" id="MobiDB-lite"/>
    </source>
</evidence>
<dbReference type="OrthoDB" id="3011914at2759"/>
<feature type="region of interest" description="Disordered" evidence="1">
    <location>
        <begin position="810"/>
        <end position="873"/>
    </location>
</feature>
<dbReference type="EMBL" id="KZ293679">
    <property type="protein sequence ID" value="PBK87394.1"/>
    <property type="molecule type" value="Genomic_DNA"/>
</dbReference>
<dbReference type="Proteomes" id="UP000217790">
    <property type="component" value="Unassembled WGS sequence"/>
</dbReference>